<proteinExistence type="predicted"/>
<dbReference type="GO" id="GO:0000981">
    <property type="term" value="F:DNA-binding transcription factor activity, RNA polymerase II-specific"/>
    <property type="evidence" value="ECO:0007669"/>
    <property type="project" value="InterPro"/>
</dbReference>
<dbReference type="InterPro" id="IPR036864">
    <property type="entry name" value="Zn2-C6_fun-type_DNA-bd_sf"/>
</dbReference>
<feature type="region of interest" description="Disordered" evidence="8">
    <location>
        <begin position="209"/>
        <end position="302"/>
    </location>
</feature>
<dbReference type="Pfam" id="PF00172">
    <property type="entry name" value="Zn_clus"/>
    <property type="match status" value="1"/>
</dbReference>
<dbReference type="STRING" id="1245528.M3HFL7"/>
<evidence type="ECO:0000256" key="8">
    <source>
        <dbReference type="SAM" id="MobiDB-lite"/>
    </source>
</evidence>
<dbReference type="Proteomes" id="UP000011777">
    <property type="component" value="Unassembled WGS sequence"/>
</dbReference>
<dbReference type="Gene3D" id="4.10.240.10">
    <property type="entry name" value="Zn(2)-C6 fungal-type DNA-binding domain"/>
    <property type="match status" value="1"/>
</dbReference>
<evidence type="ECO:0000256" key="3">
    <source>
        <dbReference type="ARBA" id="ARBA00023015"/>
    </source>
</evidence>
<organism evidence="10 11">
    <name type="scientific">Candida maltosa (strain Xu316)</name>
    <name type="common">Yeast</name>
    <dbReference type="NCBI Taxonomy" id="1245528"/>
    <lineage>
        <taxon>Eukaryota</taxon>
        <taxon>Fungi</taxon>
        <taxon>Dikarya</taxon>
        <taxon>Ascomycota</taxon>
        <taxon>Saccharomycotina</taxon>
        <taxon>Pichiomycetes</taxon>
        <taxon>Debaryomycetaceae</taxon>
        <taxon>Candida/Lodderomyces clade</taxon>
        <taxon>Candida</taxon>
    </lineage>
</organism>
<dbReference type="GO" id="GO:0000976">
    <property type="term" value="F:transcription cis-regulatory region binding"/>
    <property type="evidence" value="ECO:0007669"/>
    <property type="project" value="TreeGrafter"/>
</dbReference>
<name>M3HFL7_CANMX</name>
<dbReference type="SMART" id="SM00066">
    <property type="entry name" value="GAL4"/>
    <property type="match status" value="1"/>
</dbReference>
<keyword evidence="3" id="KW-0805">Transcription regulation</keyword>
<evidence type="ECO:0000256" key="5">
    <source>
        <dbReference type="ARBA" id="ARBA00023125"/>
    </source>
</evidence>
<keyword evidence="11" id="KW-1185">Reference proteome</keyword>
<keyword evidence="6" id="KW-0804">Transcription</keyword>
<dbReference type="HOGENOM" id="CLU_410587_0_0_1"/>
<comment type="caution">
    <text evidence="10">The sequence shown here is derived from an EMBL/GenBank/DDBJ whole genome shotgun (WGS) entry which is preliminary data.</text>
</comment>
<dbReference type="GO" id="GO:0045944">
    <property type="term" value="P:positive regulation of transcription by RNA polymerase II"/>
    <property type="evidence" value="ECO:0007669"/>
    <property type="project" value="TreeGrafter"/>
</dbReference>
<evidence type="ECO:0000313" key="10">
    <source>
        <dbReference type="EMBL" id="EMG46042.1"/>
    </source>
</evidence>
<protein>
    <submittedName>
        <fullName evidence="10">Putative fungal zinc cluster transcription factor</fullName>
    </submittedName>
</protein>
<keyword evidence="4" id="KW-0843">Virulence</keyword>
<dbReference type="OMA" id="CYRGIRL"/>
<evidence type="ECO:0000256" key="2">
    <source>
        <dbReference type="ARBA" id="ARBA00022833"/>
    </source>
</evidence>
<keyword evidence="1" id="KW-0479">Metal-binding</keyword>
<gene>
    <name evidence="10" type="ORF">G210_3727</name>
</gene>
<keyword evidence="7" id="KW-0539">Nucleus</keyword>
<keyword evidence="5" id="KW-0238">DNA-binding</keyword>
<dbReference type="PANTHER" id="PTHR37534">
    <property type="entry name" value="TRANSCRIPTIONAL ACTIVATOR PROTEIN UGA3"/>
    <property type="match status" value="1"/>
</dbReference>
<feature type="compositionally biased region" description="Pro residues" evidence="8">
    <location>
        <begin position="220"/>
        <end position="236"/>
    </location>
</feature>
<evidence type="ECO:0000256" key="1">
    <source>
        <dbReference type="ARBA" id="ARBA00022723"/>
    </source>
</evidence>
<feature type="domain" description="Zn(2)-C6 fungal-type" evidence="9">
    <location>
        <begin position="18"/>
        <end position="46"/>
    </location>
</feature>
<feature type="region of interest" description="Disordered" evidence="8">
    <location>
        <begin position="139"/>
        <end position="164"/>
    </location>
</feature>
<feature type="compositionally biased region" description="Low complexity" evidence="8">
    <location>
        <begin position="139"/>
        <end position="153"/>
    </location>
</feature>
<dbReference type="GO" id="GO:0070783">
    <property type="term" value="P:growth of unicellular organism as a thread of attached cells"/>
    <property type="evidence" value="ECO:0007669"/>
    <property type="project" value="UniProtKB-ARBA"/>
</dbReference>
<dbReference type="eggNOG" id="ENOG502QT0Z">
    <property type="taxonomic scope" value="Eukaryota"/>
</dbReference>
<evidence type="ECO:0000256" key="4">
    <source>
        <dbReference type="ARBA" id="ARBA00023026"/>
    </source>
</evidence>
<feature type="compositionally biased region" description="Low complexity" evidence="8">
    <location>
        <begin position="276"/>
        <end position="302"/>
    </location>
</feature>
<dbReference type="GO" id="GO:0005634">
    <property type="term" value="C:nucleus"/>
    <property type="evidence" value="ECO:0007669"/>
    <property type="project" value="TreeGrafter"/>
</dbReference>
<dbReference type="GO" id="GO:0007618">
    <property type="term" value="P:mating"/>
    <property type="evidence" value="ECO:0007669"/>
    <property type="project" value="UniProtKB-ARBA"/>
</dbReference>
<dbReference type="SUPFAM" id="SSF57701">
    <property type="entry name" value="Zn2/Cys6 DNA-binding domain"/>
    <property type="match status" value="1"/>
</dbReference>
<dbReference type="PROSITE" id="PS00463">
    <property type="entry name" value="ZN2_CY6_FUNGAL_1"/>
    <property type="match status" value="1"/>
</dbReference>
<evidence type="ECO:0000259" key="9">
    <source>
        <dbReference type="PROSITE" id="PS50048"/>
    </source>
</evidence>
<evidence type="ECO:0000256" key="7">
    <source>
        <dbReference type="ARBA" id="ARBA00023242"/>
    </source>
</evidence>
<dbReference type="EMBL" id="AOGT01002183">
    <property type="protein sequence ID" value="EMG46042.1"/>
    <property type="molecule type" value="Genomic_DNA"/>
</dbReference>
<evidence type="ECO:0000313" key="11">
    <source>
        <dbReference type="Proteomes" id="UP000011777"/>
    </source>
</evidence>
<evidence type="ECO:0000256" key="6">
    <source>
        <dbReference type="ARBA" id="ARBA00023163"/>
    </source>
</evidence>
<feature type="compositionally biased region" description="Polar residues" evidence="8">
    <location>
        <begin position="209"/>
        <end position="218"/>
    </location>
</feature>
<dbReference type="GO" id="GO:1900239">
    <property type="term" value="P:regulation of phenotypic switching"/>
    <property type="evidence" value="ECO:0007669"/>
    <property type="project" value="UniProtKB-ARBA"/>
</dbReference>
<keyword evidence="2" id="KW-0862">Zinc</keyword>
<dbReference type="PROSITE" id="PS50048">
    <property type="entry name" value="ZN2_CY6_FUNGAL_2"/>
    <property type="match status" value="1"/>
</dbReference>
<dbReference type="FunFam" id="4.10.240.10:FF:000075">
    <property type="entry name" value="Transcriptional regulatory protein moc3"/>
    <property type="match status" value="1"/>
</dbReference>
<dbReference type="InterPro" id="IPR001138">
    <property type="entry name" value="Zn2Cys6_DnaBD"/>
</dbReference>
<dbReference type="GO" id="GO:1900428">
    <property type="term" value="P:regulation of filamentous growth of a population of unicellular organisms"/>
    <property type="evidence" value="ECO:0007669"/>
    <property type="project" value="UniProtKB-ARBA"/>
</dbReference>
<dbReference type="GO" id="GO:0008270">
    <property type="term" value="F:zinc ion binding"/>
    <property type="evidence" value="ECO:0007669"/>
    <property type="project" value="InterPro"/>
</dbReference>
<dbReference type="PANTHER" id="PTHR37534:SF2">
    <property type="entry name" value="N-ACETYLTRANSFERASE DOMAIN-CONTAINING PROTEIN"/>
    <property type="match status" value="1"/>
</dbReference>
<sequence length="669" mass="77936">MAKKKLNPSIKRSRTRSGCVTCRDRHIKCDEQQPICRNCIKSNRKCYRGLRLNFTQYTFYDPDEKKSTKEDSTFPLPQLHTTTTTTIPHKKHRILDQSITIASLYNDTKNYKPYLHLHTPADLRESDLQFQEDTYNSYVSTSDRKSSSSSRNIAPPPSSLSVLNPITDNHALIKENSQIINQFTTNTPPVFNPEFFSNELYSTTNFPAAPLQSYSMPQLSFPPPPQPPPNPQPPPHSHSHSVPVPVQSFNSHQHSSTLPHHTQPFHAVQPQTQQRLQPIPSQLDQQQQQIQQRPQPYHYHPQLDYSHLTYPQQSPTPLKYDISNYIHLIETEKYYTLLDLTNDMEIWKTTVPNLCLKKSDKDAFLLDCLMSCSRQNMTDLPQLTATQLSKWTETKDILPSQDTITQFEQLLVSVTLIVYGVYLKITRDRLTDYHKVVLNNQAKLFTKIMEKVSLYIESNNHTTSMVMVNSIFSVTLLKFFINKNFDLSIDFRNRQHHHQNVNTSDEITYPATYFNPDLTHIVHLNQFEINYLNTGYTNLGIADPLNKTESQLFNDLLWYLIKVDFAMSHPESSSNLVIDYNAIHHIDTNASTLNQNRRYFSQRSFARSLMREFVNKLLNMNSSDIIREANQHLERLFNQIDESFMDPEAKSQFKHYFTWTLRYIHPMDN</sequence>
<dbReference type="AlphaFoldDB" id="M3HFL7"/>
<dbReference type="GO" id="GO:0044403">
    <property type="term" value="P:biological process involved in symbiotic interaction"/>
    <property type="evidence" value="ECO:0007669"/>
    <property type="project" value="UniProtKB-ARBA"/>
</dbReference>
<accession>M3HFL7</accession>
<feature type="compositionally biased region" description="Polar residues" evidence="8">
    <location>
        <begin position="248"/>
        <end position="260"/>
    </location>
</feature>
<dbReference type="OrthoDB" id="416217at2759"/>
<dbReference type="CDD" id="cd00067">
    <property type="entry name" value="GAL4"/>
    <property type="match status" value="1"/>
</dbReference>
<reference evidence="10 11" key="1">
    <citation type="submission" date="2013-02" db="EMBL/GenBank/DDBJ databases">
        <title>Genome sequence of Candida maltosa Xu316, a potential industrial strain for xylitol and ethanol production.</title>
        <authorList>
            <person name="Yu J."/>
            <person name="Wang Q."/>
            <person name="Geng X."/>
            <person name="Bao W."/>
            <person name="He P."/>
            <person name="Cai J."/>
        </authorList>
    </citation>
    <scope>NUCLEOTIDE SEQUENCE [LARGE SCALE GENOMIC DNA]</scope>
    <source>
        <strain evidence="11">Xu316</strain>
    </source>
</reference>